<proteinExistence type="predicted"/>
<keyword evidence="2" id="KW-1185">Reference proteome</keyword>
<accession>A0A6G0YC37</accession>
<dbReference type="EMBL" id="VUJU01004821">
    <property type="protein sequence ID" value="KAF0753146.1"/>
    <property type="molecule type" value="Genomic_DNA"/>
</dbReference>
<dbReference type="AlphaFoldDB" id="A0A6G0YC37"/>
<name>A0A6G0YC37_APHCR</name>
<reference evidence="1 2" key="1">
    <citation type="submission" date="2019-08" db="EMBL/GenBank/DDBJ databases">
        <title>Whole genome of Aphis craccivora.</title>
        <authorList>
            <person name="Voronova N.V."/>
            <person name="Shulinski R.S."/>
            <person name="Bandarenka Y.V."/>
            <person name="Zhorov D.G."/>
            <person name="Warner D."/>
        </authorList>
    </citation>
    <scope>NUCLEOTIDE SEQUENCE [LARGE SCALE GENOMIC DNA]</scope>
    <source>
        <strain evidence="1">180601</strain>
        <tissue evidence="1">Whole Body</tissue>
    </source>
</reference>
<gene>
    <name evidence="1" type="ORF">FWK35_00012897</name>
</gene>
<feature type="non-terminal residue" evidence="1">
    <location>
        <position position="63"/>
    </location>
</feature>
<organism evidence="1 2">
    <name type="scientific">Aphis craccivora</name>
    <name type="common">Cowpea aphid</name>
    <dbReference type="NCBI Taxonomy" id="307492"/>
    <lineage>
        <taxon>Eukaryota</taxon>
        <taxon>Metazoa</taxon>
        <taxon>Ecdysozoa</taxon>
        <taxon>Arthropoda</taxon>
        <taxon>Hexapoda</taxon>
        <taxon>Insecta</taxon>
        <taxon>Pterygota</taxon>
        <taxon>Neoptera</taxon>
        <taxon>Paraneoptera</taxon>
        <taxon>Hemiptera</taxon>
        <taxon>Sternorrhyncha</taxon>
        <taxon>Aphidomorpha</taxon>
        <taxon>Aphidoidea</taxon>
        <taxon>Aphididae</taxon>
        <taxon>Aphidini</taxon>
        <taxon>Aphis</taxon>
        <taxon>Aphis</taxon>
    </lineage>
</organism>
<dbReference type="Proteomes" id="UP000478052">
    <property type="component" value="Unassembled WGS sequence"/>
</dbReference>
<evidence type="ECO:0000313" key="2">
    <source>
        <dbReference type="Proteomes" id="UP000478052"/>
    </source>
</evidence>
<protein>
    <submittedName>
        <fullName evidence="1">Uncharacterized protein</fullName>
    </submittedName>
</protein>
<sequence length="63" mass="7212">MKAINAIAETVRHLIRLAKKKNIDLQILKTNLQLFAIGLQNIGIFLESLGQRWRAGKKICKIR</sequence>
<evidence type="ECO:0000313" key="1">
    <source>
        <dbReference type="EMBL" id="KAF0753146.1"/>
    </source>
</evidence>
<comment type="caution">
    <text evidence="1">The sequence shown here is derived from an EMBL/GenBank/DDBJ whole genome shotgun (WGS) entry which is preliminary data.</text>
</comment>